<gene>
    <name evidence="1" type="ORF">BE08_00585</name>
</gene>
<dbReference type="AlphaFoldDB" id="A0A150PQP9"/>
<evidence type="ECO:0000313" key="2">
    <source>
        <dbReference type="Proteomes" id="UP000075420"/>
    </source>
</evidence>
<protein>
    <submittedName>
        <fullName evidence="1">Uncharacterized protein</fullName>
    </submittedName>
</protein>
<name>A0A150PQP9_SORCE</name>
<dbReference type="Proteomes" id="UP000075420">
    <property type="component" value="Unassembled WGS sequence"/>
</dbReference>
<sequence length="278" mass="30391">MPTILDFTSDPLAFMQQYPVWPVPGVDVARGGDFTVDDRGDDPTLRLALAPYGARGTGSQKLEAATTGQTLDVLYLKWASKRITKLTLNMGFRRFFFTSAINGCSVFVTGNAQAPTVYHAGIDGKLIDLSDHELAGVPAGCVRAARAGDAPKFWRLLIQARVHGIAIAAEVNKSDYVNDGTLVNKPGLKNWFAWASVATTALAKEFGNTLWYRGVLGAEVIPWGSFWGMKDNNNDWSFYLQENAIVIKSDATQKGVVMRLRRVFPAHSVIFTNDGSDV</sequence>
<reference evidence="1 2" key="1">
    <citation type="submission" date="2014-02" db="EMBL/GenBank/DDBJ databases">
        <title>The small core and large imbalanced accessory genome model reveals a collaborative survival strategy of Sorangium cellulosum strains in nature.</title>
        <authorList>
            <person name="Han K."/>
            <person name="Peng R."/>
            <person name="Blom J."/>
            <person name="Li Y.-Z."/>
        </authorList>
    </citation>
    <scope>NUCLEOTIDE SEQUENCE [LARGE SCALE GENOMIC DNA]</scope>
    <source>
        <strain evidence="1 2">So0157-25</strain>
    </source>
</reference>
<accession>A0A150PQP9</accession>
<dbReference type="EMBL" id="JELY01000819">
    <property type="protein sequence ID" value="KYF57994.1"/>
    <property type="molecule type" value="Genomic_DNA"/>
</dbReference>
<organism evidence="1 2">
    <name type="scientific">Sorangium cellulosum</name>
    <name type="common">Polyangium cellulosum</name>
    <dbReference type="NCBI Taxonomy" id="56"/>
    <lineage>
        <taxon>Bacteria</taxon>
        <taxon>Pseudomonadati</taxon>
        <taxon>Myxococcota</taxon>
        <taxon>Polyangia</taxon>
        <taxon>Polyangiales</taxon>
        <taxon>Polyangiaceae</taxon>
        <taxon>Sorangium</taxon>
    </lineage>
</organism>
<evidence type="ECO:0000313" key="1">
    <source>
        <dbReference type="EMBL" id="KYF57994.1"/>
    </source>
</evidence>
<comment type="caution">
    <text evidence="1">The sequence shown here is derived from an EMBL/GenBank/DDBJ whole genome shotgun (WGS) entry which is preliminary data.</text>
</comment>
<proteinExistence type="predicted"/>